<protein>
    <submittedName>
        <fullName evidence="2">Uncharacterized protein</fullName>
    </submittedName>
</protein>
<sequence length="274" mass="28883">MPWPGSPHGSSRGPSLQGSFEVSPGVPWVHGALEVLQDERGRGARSLTGWALTRGGLMAPSGTGVRPPRPPSRGPGHRTMWSYGWAFRGVTVPSGVGHRMGWGTIFPPSIARGVPLESSMNGVTWGLQRVSWARAEQGIPVGSDSPLNLWGSRAGTQIHAPQVHGPSWVGGGPSYGWGFLRSGVRPVLTGQDPGGLHVPSYGPHGPGHQGDPGHHMGPGPHIHGRGLPHGAGPLHRSGPSRILQRVKIGHGLSWDFQAPTGHRTDDRTGPRGHE</sequence>
<comment type="caution">
    <text evidence="2">The sequence shown here is derived from an EMBL/GenBank/DDBJ whole genome shotgun (WGS) entry which is preliminary data.</text>
</comment>
<feature type="region of interest" description="Disordered" evidence="1">
    <location>
        <begin position="199"/>
        <end position="238"/>
    </location>
</feature>
<evidence type="ECO:0000313" key="2">
    <source>
        <dbReference type="EMBL" id="TNJ27381.1"/>
    </source>
</evidence>
<accession>A0A4Z1T4L6</accession>
<keyword evidence="3" id="KW-1185">Reference proteome</keyword>
<feature type="region of interest" description="Disordered" evidence="1">
    <location>
        <begin position="253"/>
        <end position="274"/>
    </location>
</feature>
<reference evidence="2 3" key="1">
    <citation type="submission" date="2019-05" db="EMBL/GenBank/DDBJ databases">
        <title>The compact genome of Giardia muris reveals important steps in the evolution of intestinal protozoan parasites.</title>
        <authorList>
            <person name="Xu F."/>
            <person name="Jimenez-Gonzalez A."/>
            <person name="Einarsson E."/>
            <person name="Astvaldsson A."/>
            <person name="Peirasmaki D."/>
            <person name="Eckmann L."/>
            <person name="Andersson J.O."/>
            <person name="Svard S.G."/>
            <person name="Jerlstrom-Hultqvist J."/>
        </authorList>
    </citation>
    <scope>NUCLEOTIDE SEQUENCE [LARGE SCALE GENOMIC DNA]</scope>
    <source>
        <strain evidence="2 3">Roberts-Thomson</strain>
    </source>
</reference>
<evidence type="ECO:0000256" key="1">
    <source>
        <dbReference type="SAM" id="MobiDB-lite"/>
    </source>
</evidence>
<evidence type="ECO:0000313" key="3">
    <source>
        <dbReference type="Proteomes" id="UP000315496"/>
    </source>
</evidence>
<dbReference type="VEuPathDB" id="GiardiaDB:GMRT_22946"/>
<feature type="compositionally biased region" description="Low complexity" evidence="1">
    <location>
        <begin position="1"/>
        <end position="15"/>
    </location>
</feature>
<feature type="region of interest" description="Disordered" evidence="1">
    <location>
        <begin position="1"/>
        <end position="21"/>
    </location>
</feature>
<gene>
    <name evidence="2" type="ORF">GMRT_22946</name>
</gene>
<dbReference type="Proteomes" id="UP000315496">
    <property type="component" value="Chromosome 3"/>
</dbReference>
<feature type="compositionally biased region" description="Basic and acidic residues" evidence="1">
    <location>
        <begin position="262"/>
        <end position="274"/>
    </location>
</feature>
<name>A0A4Z1T4L6_GIAMU</name>
<organism evidence="2 3">
    <name type="scientific">Giardia muris</name>
    <dbReference type="NCBI Taxonomy" id="5742"/>
    <lineage>
        <taxon>Eukaryota</taxon>
        <taxon>Metamonada</taxon>
        <taxon>Diplomonadida</taxon>
        <taxon>Hexamitidae</taxon>
        <taxon>Giardiinae</taxon>
        <taxon>Giardia</taxon>
    </lineage>
</organism>
<proteinExistence type="predicted"/>
<dbReference type="EMBL" id="VDLU01000003">
    <property type="protein sequence ID" value="TNJ27381.1"/>
    <property type="molecule type" value="Genomic_DNA"/>
</dbReference>
<dbReference type="AlphaFoldDB" id="A0A4Z1T4L6"/>